<accession>A0A1G6UTU2</accession>
<sequence>MNAIELLKKDHETVKELLSKLEDTTERAVQTRKKLLLKIEQELKIHTELEEQIFYPAFRRAGSKDDAVLAIEAKEEHRAVEALVLPDIKETSPSTLEFAGRVKVLKELLEHHIEEEERDMFPQASKLLSKRQLQELGQSMEVLRKSLKSNAQTKAA</sequence>
<protein>
    <submittedName>
        <fullName evidence="1">Hemerythrin HHE cation binding domain-containing protein</fullName>
    </submittedName>
</protein>
<dbReference type="Proteomes" id="UP000199467">
    <property type="component" value="Unassembled WGS sequence"/>
</dbReference>
<evidence type="ECO:0000313" key="1">
    <source>
        <dbReference type="EMBL" id="SDD44788.1"/>
    </source>
</evidence>
<organism evidence="1 2">
    <name type="scientific">Ectopseudomonas chengduensis</name>
    <dbReference type="NCBI Taxonomy" id="489632"/>
    <lineage>
        <taxon>Bacteria</taxon>
        <taxon>Pseudomonadati</taxon>
        <taxon>Pseudomonadota</taxon>
        <taxon>Gammaproteobacteria</taxon>
        <taxon>Pseudomonadales</taxon>
        <taxon>Pseudomonadaceae</taxon>
        <taxon>Ectopseudomonas</taxon>
    </lineage>
</organism>
<dbReference type="Gene3D" id="1.20.120.520">
    <property type="entry name" value="nmb1532 protein domain like"/>
    <property type="match status" value="1"/>
</dbReference>
<gene>
    <name evidence="1" type="ORF">SAMN05216576_116114</name>
</gene>
<dbReference type="PANTHER" id="PTHR35585">
    <property type="entry name" value="HHE DOMAIN PROTEIN (AFU_ORTHOLOGUE AFUA_4G00730)"/>
    <property type="match status" value="1"/>
</dbReference>
<dbReference type="AlphaFoldDB" id="A0A1G6UTU2"/>
<dbReference type="Pfam" id="PF01814">
    <property type="entry name" value="Hemerythrin"/>
    <property type="match status" value="1"/>
</dbReference>
<dbReference type="PANTHER" id="PTHR35585:SF1">
    <property type="entry name" value="HHE DOMAIN PROTEIN (AFU_ORTHOLOGUE AFUA_4G00730)"/>
    <property type="match status" value="1"/>
</dbReference>
<dbReference type="EMBL" id="FMZQ01000016">
    <property type="protein sequence ID" value="SDD44788.1"/>
    <property type="molecule type" value="Genomic_DNA"/>
</dbReference>
<proteinExistence type="predicted"/>
<dbReference type="InterPro" id="IPR012312">
    <property type="entry name" value="Hemerythrin-like"/>
</dbReference>
<dbReference type="RefSeq" id="WP_017676856.1">
    <property type="nucleotide sequence ID" value="NZ_FMZQ01000016.1"/>
</dbReference>
<keyword evidence="2" id="KW-1185">Reference proteome</keyword>
<name>A0A1G6UTU2_9GAMM</name>
<evidence type="ECO:0000313" key="2">
    <source>
        <dbReference type="Proteomes" id="UP000199467"/>
    </source>
</evidence>
<reference evidence="2" key="1">
    <citation type="submission" date="2016-10" db="EMBL/GenBank/DDBJ databases">
        <authorList>
            <person name="Varghese N."/>
            <person name="Submissions S."/>
        </authorList>
    </citation>
    <scope>NUCLEOTIDE SEQUENCE [LARGE SCALE GENOMIC DNA]</scope>
    <source>
        <strain evidence="2">DSM 26382</strain>
    </source>
</reference>